<dbReference type="SUPFAM" id="SSF69304">
    <property type="entry name" value="Tricorn protease N-terminal domain"/>
    <property type="match status" value="1"/>
</dbReference>
<dbReference type="Gene3D" id="2.120.10.30">
    <property type="entry name" value="TolB, C-terminal domain"/>
    <property type="match status" value="1"/>
</dbReference>
<dbReference type="OrthoDB" id="9797498at2"/>
<evidence type="ECO:0008006" key="3">
    <source>
        <dbReference type="Google" id="ProtNLM"/>
    </source>
</evidence>
<name>A0A239JHK9_EKHLU</name>
<dbReference type="InterPro" id="IPR011042">
    <property type="entry name" value="6-blade_b-propeller_TolB-like"/>
</dbReference>
<organism evidence="1 2">
    <name type="scientific">Ekhidna lutea</name>
    <dbReference type="NCBI Taxonomy" id="447679"/>
    <lineage>
        <taxon>Bacteria</taxon>
        <taxon>Pseudomonadati</taxon>
        <taxon>Bacteroidota</taxon>
        <taxon>Cytophagia</taxon>
        <taxon>Cytophagales</taxon>
        <taxon>Reichenbachiellaceae</taxon>
        <taxon>Ekhidna</taxon>
    </lineage>
</organism>
<dbReference type="RefSeq" id="WP_089356887.1">
    <property type="nucleotide sequence ID" value="NZ_FZPD01000003.1"/>
</dbReference>
<evidence type="ECO:0000313" key="1">
    <source>
        <dbReference type="EMBL" id="SNT05315.1"/>
    </source>
</evidence>
<evidence type="ECO:0000313" key="2">
    <source>
        <dbReference type="Proteomes" id="UP000198393"/>
    </source>
</evidence>
<dbReference type="AlphaFoldDB" id="A0A239JHK9"/>
<dbReference type="EMBL" id="FZPD01000003">
    <property type="protein sequence ID" value="SNT05315.1"/>
    <property type="molecule type" value="Genomic_DNA"/>
</dbReference>
<protein>
    <recommendedName>
        <fullName evidence="3">WD40-like Beta Propeller Repeat</fullName>
    </recommendedName>
</protein>
<reference evidence="1 2" key="1">
    <citation type="submission" date="2017-06" db="EMBL/GenBank/DDBJ databases">
        <authorList>
            <person name="Kim H.J."/>
            <person name="Triplett B.A."/>
        </authorList>
    </citation>
    <scope>NUCLEOTIDE SEQUENCE [LARGE SCALE GENOMIC DNA]</scope>
    <source>
        <strain evidence="1 2">DSM 19307</strain>
    </source>
</reference>
<keyword evidence="2" id="KW-1185">Reference proteome</keyword>
<gene>
    <name evidence="1" type="ORF">SAMN05421640_2179</name>
</gene>
<sequence>MKYLLLSVSTLFIQLVVIAQSDTEIYLMDLRRSTDGLLIEKPVNISQNPGYDNQPAFWVDSEALLYARTVDGQTEIARYYFDSGNTLLVTDTKQGSEYSPTPMPDGRISSIRLDATGLQLLYAYDFKGVNEVLVPELKIGYHCWVNKDRIAAFVLGDPATLQLINIKTNKAEIVSENIGRSLHRIPGKTAFSYLDKNESPWAIKAMNPDTQETSTLISVKGDGEDYCWTPKGEILMADRAKLFVWAPESEWKQFADLSKHGITSITRLSVSPDGKKLAIAAE</sequence>
<proteinExistence type="predicted"/>
<dbReference type="Proteomes" id="UP000198393">
    <property type="component" value="Unassembled WGS sequence"/>
</dbReference>
<accession>A0A239JHK9</accession>